<dbReference type="GO" id="GO:0032040">
    <property type="term" value="C:small-subunit processome"/>
    <property type="evidence" value="ECO:0007669"/>
    <property type="project" value="InterPro"/>
</dbReference>
<dbReference type="PIRSF" id="PIRSF015952">
    <property type="entry name" value="U3snoRNP11"/>
    <property type="match status" value="1"/>
</dbReference>
<evidence type="ECO:0000256" key="1">
    <source>
        <dbReference type="ARBA" id="ARBA00004099"/>
    </source>
</evidence>
<proteinExistence type="inferred from homology"/>
<reference evidence="7 8" key="1">
    <citation type="journal article" date="2014" name="Proc. Natl. Acad. Sci. U.S.A.">
        <title>Trajectory and genomic determinants of fungal-pathogen speciation and host adaptation.</title>
        <authorList>
            <person name="Hu X."/>
            <person name="Xiao G."/>
            <person name="Zheng P."/>
            <person name="Shang Y."/>
            <person name="Su Y."/>
            <person name="Zhang X."/>
            <person name="Liu X."/>
            <person name="Zhan S."/>
            <person name="St Leger R.J."/>
            <person name="Wang C."/>
        </authorList>
    </citation>
    <scope>NUCLEOTIDE SEQUENCE [LARGE SCALE GENOMIC DNA]</scope>
    <source>
        <strain evidence="7 8">ARSEF 549</strain>
    </source>
</reference>
<keyword evidence="8" id="KW-1185">Reference proteome</keyword>
<dbReference type="AlphaFoldDB" id="A0A0B4F985"/>
<keyword evidence="5" id="KW-0539">Nucleus</keyword>
<dbReference type="HOGENOM" id="CLU_061887_0_1_1"/>
<evidence type="ECO:0000313" key="7">
    <source>
        <dbReference type="EMBL" id="KID70645.1"/>
    </source>
</evidence>
<comment type="subcellular location">
    <subcellularLocation>
        <location evidence="2">Nucleus</location>
        <location evidence="2">Nucleolus</location>
    </subcellularLocation>
</comment>
<dbReference type="VEuPathDB" id="FungiDB:MAN_00244"/>
<keyword evidence="4" id="KW-0698">rRNA processing</keyword>
<dbReference type="EMBL" id="AZNF01000001">
    <property type="protein sequence ID" value="KID70645.1"/>
    <property type="molecule type" value="Genomic_DNA"/>
</dbReference>
<evidence type="ECO:0000256" key="4">
    <source>
        <dbReference type="ARBA" id="ARBA00022552"/>
    </source>
</evidence>
<evidence type="ECO:0000256" key="3">
    <source>
        <dbReference type="ARBA" id="ARBA00008105"/>
    </source>
</evidence>
<comment type="caution">
    <text evidence="7">The sequence shown here is derived from an EMBL/GenBank/DDBJ whole genome shotgun (WGS) entry which is preliminary data.</text>
</comment>
<organism evidence="7 8">
    <name type="scientific">Metarhizium anisopliae (strain ARSEF 549)</name>
    <dbReference type="NCBI Taxonomy" id="3151832"/>
    <lineage>
        <taxon>Eukaryota</taxon>
        <taxon>Fungi</taxon>
        <taxon>Dikarya</taxon>
        <taxon>Ascomycota</taxon>
        <taxon>Pezizomycotina</taxon>
        <taxon>Sordariomycetes</taxon>
        <taxon>Hypocreomycetidae</taxon>
        <taxon>Hypocreales</taxon>
        <taxon>Clavicipitaceae</taxon>
        <taxon>Metarhizium</taxon>
    </lineage>
</organism>
<dbReference type="OrthoDB" id="29058at2759"/>
<name>A0A0B4F985_METAF</name>
<evidence type="ECO:0000256" key="6">
    <source>
        <dbReference type="SAM" id="MobiDB-lite"/>
    </source>
</evidence>
<dbReference type="PANTHER" id="PTHR12838:SF0">
    <property type="entry name" value="U3 SMALL NUCLEOLAR RNA-ASSOCIATED PROTEIN 11-RELATED"/>
    <property type="match status" value="1"/>
</dbReference>
<protein>
    <submittedName>
        <fullName evidence="7">U3 snoRNP-associated protein Utp11</fullName>
    </submittedName>
</protein>
<dbReference type="InterPro" id="IPR007144">
    <property type="entry name" value="SSU_processome_Utp11"/>
</dbReference>
<evidence type="ECO:0000256" key="5">
    <source>
        <dbReference type="ARBA" id="ARBA00023242"/>
    </source>
</evidence>
<dbReference type="GO" id="GO:0006364">
    <property type="term" value="P:rRNA processing"/>
    <property type="evidence" value="ECO:0007669"/>
    <property type="project" value="UniProtKB-KW"/>
</dbReference>
<evidence type="ECO:0000313" key="8">
    <source>
        <dbReference type="Proteomes" id="UP000031186"/>
    </source>
</evidence>
<feature type="compositionally biased region" description="Basic residues" evidence="6">
    <location>
        <begin position="268"/>
        <end position="280"/>
    </location>
</feature>
<feature type="compositionally biased region" description="Basic and acidic residues" evidence="6">
    <location>
        <begin position="181"/>
        <end position="190"/>
    </location>
</feature>
<evidence type="ECO:0000256" key="2">
    <source>
        <dbReference type="ARBA" id="ARBA00004604"/>
    </source>
</evidence>
<dbReference type="Proteomes" id="UP000031186">
    <property type="component" value="Unassembled WGS sequence"/>
</dbReference>
<feature type="region of interest" description="Disordered" evidence="6">
    <location>
        <begin position="1"/>
        <end position="23"/>
    </location>
</feature>
<comment type="similarity">
    <text evidence="3">Belongs to the UTP11 family.</text>
</comment>
<dbReference type="PANTHER" id="PTHR12838">
    <property type="entry name" value="U3 SMALL NUCLEOLAR RNA-ASSOCIATED PROTEIN 11"/>
    <property type="match status" value="1"/>
</dbReference>
<feature type="compositionally biased region" description="Acidic residues" evidence="6">
    <location>
        <begin position="191"/>
        <end position="203"/>
    </location>
</feature>
<feature type="non-terminal residue" evidence="7">
    <location>
        <position position="1"/>
    </location>
</feature>
<feature type="compositionally biased region" description="Acidic residues" evidence="6">
    <location>
        <begin position="139"/>
        <end position="158"/>
    </location>
</feature>
<dbReference type="Pfam" id="PF03998">
    <property type="entry name" value="Utp11"/>
    <property type="match status" value="1"/>
</dbReference>
<sequence>MSSMRNAVARRPHRERAQPLERGRLGLLEKHKDYSLRAKDFNKKKAQLKSLRQKAADRNEDEFYFGMMSRKGAGSKLKDGKSWTGKLEGDRGNRAMDVDTVRLLKTQDIGYIRTMRQVVVKEIARLEQQVVLTRGLDRLDDEEDEEDKEDDLDSDDDVTTLPAKPKAPRKIVFMDDEEEREATMLDKLEAEQNDDSNEEEEEEQGRNAAAADGEGDDEEADPAKSLRRLKRQLENAKKQLKAFNDAEAHLDVQRAKMAKTATSGGNTRRGRKIMVRARKR</sequence>
<feature type="region of interest" description="Disordered" evidence="6">
    <location>
        <begin position="256"/>
        <end position="280"/>
    </location>
</feature>
<accession>A0A0B4F985</accession>
<feature type="region of interest" description="Disordered" evidence="6">
    <location>
        <begin position="138"/>
        <end position="232"/>
    </location>
</feature>
<gene>
    <name evidence="7" type="ORF">MAN_00244</name>
</gene>
<comment type="function">
    <text evidence="1">Involved in nucleolar processing of pre-18S ribosomal RNA.</text>
</comment>